<keyword evidence="1" id="KW-0813">Transport</keyword>
<dbReference type="HAMAP" id="MF_02077">
    <property type="entry name" value="Amj_flippase"/>
    <property type="match status" value="1"/>
</dbReference>
<keyword evidence="1" id="KW-1003">Cell membrane</keyword>
<evidence type="ECO:0000313" key="3">
    <source>
        <dbReference type="Proteomes" id="UP001597214"/>
    </source>
</evidence>
<keyword evidence="1" id="KW-0961">Cell wall biogenesis/degradation</keyword>
<keyword evidence="1" id="KW-0133">Cell shape</keyword>
<reference evidence="3" key="1">
    <citation type="journal article" date="2019" name="Int. J. Syst. Evol. Microbiol.">
        <title>The Global Catalogue of Microorganisms (GCM) 10K type strain sequencing project: providing services to taxonomists for standard genome sequencing and annotation.</title>
        <authorList>
            <consortium name="The Broad Institute Genomics Platform"/>
            <consortium name="The Broad Institute Genome Sequencing Center for Infectious Disease"/>
            <person name="Wu L."/>
            <person name="Ma J."/>
        </authorList>
    </citation>
    <scope>NUCLEOTIDE SEQUENCE [LARGE SCALE GENOMIC DNA]</scope>
    <source>
        <strain evidence="3">CCUG 49339</strain>
    </source>
</reference>
<feature type="transmembrane region" description="Helical" evidence="1">
    <location>
        <begin position="191"/>
        <end position="213"/>
    </location>
</feature>
<keyword evidence="1" id="KW-0812">Transmembrane</keyword>
<keyword evidence="1" id="KW-0472">Membrane</keyword>
<comment type="caution">
    <text evidence="2">The sequence shown here is derived from an EMBL/GenBank/DDBJ whole genome shotgun (WGS) entry which is preliminary data.</text>
</comment>
<evidence type="ECO:0000256" key="1">
    <source>
        <dbReference type="HAMAP-Rule" id="MF_02077"/>
    </source>
</evidence>
<comment type="subcellular location">
    <subcellularLocation>
        <location evidence="1">Cell membrane</location>
        <topology evidence="1">Multi-pass membrane protein</topology>
    </subcellularLocation>
</comment>
<keyword evidence="1" id="KW-1133">Transmembrane helix</keyword>
<dbReference type="Proteomes" id="UP001597214">
    <property type="component" value="Unassembled WGS sequence"/>
</dbReference>
<dbReference type="EMBL" id="JBHUEM010000021">
    <property type="protein sequence ID" value="MFD1737623.1"/>
    <property type="molecule type" value="Genomic_DNA"/>
</dbReference>
<feature type="transmembrane region" description="Helical" evidence="1">
    <location>
        <begin position="85"/>
        <end position="109"/>
    </location>
</feature>
<evidence type="ECO:0000313" key="2">
    <source>
        <dbReference type="EMBL" id="MFD1737623.1"/>
    </source>
</evidence>
<keyword evidence="1" id="KW-0573">Peptidoglycan synthesis</keyword>
<comment type="similarity">
    <text evidence="1">Belongs to the Amj family.</text>
</comment>
<feature type="transmembrane region" description="Helical" evidence="1">
    <location>
        <begin position="163"/>
        <end position="185"/>
    </location>
</feature>
<dbReference type="RefSeq" id="WP_377928842.1">
    <property type="nucleotide sequence ID" value="NZ_JBHUEM010000021.1"/>
</dbReference>
<dbReference type="InterPro" id="IPR021260">
    <property type="entry name" value="Amj"/>
</dbReference>
<feature type="transmembrane region" description="Helical" evidence="1">
    <location>
        <begin position="6"/>
        <end position="28"/>
    </location>
</feature>
<accession>A0ABW4LU50</accession>
<comment type="pathway">
    <text evidence="1">Cell wall biogenesis; peptidoglycan biosynthesis.</text>
</comment>
<proteinExistence type="inferred from homology"/>
<comment type="function">
    <text evidence="1">Involved in peptidoglycan biosynthesis. Transports lipid-linked peptidoglycan precursors from the inner to the outer leaflet of the cytoplasmic membrane.</text>
</comment>
<keyword evidence="3" id="KW-1185">Reference proteome</keyword>
<organism evidence="2 3">
    <name type="scientific">Bacillus salitolerans</name>
    <dbReference type="NCBI Taxonomy" id="1437434"/>
    <lineage>
        <taxon>Bacteria</taxon>
        <taxon>Bacillati</taxon>
        <taxon>Bacillota</taxon>
        <taxon>Bacilli</taxon>
        <taxon>Bacillales</taxon>
        <taxon>Bacillaceae</taxon>
        <taxon>Bacillus</taxon>
    </lineage>
</organism>
<feature type="transmembrane region" description="Helical" evidence="1">
    <location>
        <begin position="246"/>
        <end position="265"/>
    </location>
</feature>
<gene>
    <name evidence="1" type="primary">amj</name>
    <name evidence="2" type="ORF">ACFSCX_13835</name>
</gene>
<dbReference type="Pfam" id="PF10997">
    <property type="entry name" value="Amj"/>
    <property type="match status" value="1"/>
</dbReference>
<feature type="transmembrane region" description="Helical" evidence="1">
    <location>
        <begin position="35"/>
        <end position="55"/>
    </location>
</feature>
<protein>
    <recommendedName>
        <fullName evidence="1">Lipid II flippase Amj</fullName>
    </recommendedName>
</protein>
<name>A0ABW4LU50_9BACI</name>
<sequence length="274" mass="30218">MEILTTKVMFISLFIIMIHSIETLAYAVRLSGARVKLIASGLSLFSMMVIISRMANMMQQPFTGSIVDTAPKENVLQFVENQYRILIGASTVGTILGILLLPTFVAIFSRAIIHLSNERGSVLSLAKKGLSLEYLKRGIKHLSFPKFTYLKDIKFSEIPKQLFLFNMIVTSVYTIGVLSALYASLLAPERYGSTIMASGLINGIATILLSLFIDPKISVLADDVVNGRGNYSTLKGISIMMITSRLLGTLIAQLLFIPGAMYIAWVTKFLVMFN</sequence>